<accession>A0ABQ7W7A3</accession>
<protein>
    <submittedName>
        <fullName evidence="2">Uncharacterized protein</fullName>
    </submittedName>
</protein>
<keyword evidence="3" id="KW-1185">Reference proteome</keyword>
<feature type="region of interest" description="Disordered" evidence="1">
    <location>
        <begin position="48"/>
        <end position="68"/>
    </location>
</feature>
<organism evidence="2 3">
    <name type="scientific">Solanum tuberosum</name>
    <name type="common">Potato</name>
    <dbReference type="NCBI Taxonomy" id="4113"/>
    <lineage>
        <taxon>Eukaryota</taxon>
        <taxon>Viridiplantae</taxon>
        <taxon>Streptophyta</taxon>
        <taxon>Embryophyta</taxon>
        <taxon>Tracheophyta</taxon>
        <taxon>Spermatophyta</taxon>
        <taxon>Magnoliopsida</taxon>
        <taxon>eudicotyledons</taxon>
        <taxon>Gunneridae</taxon>
        <taxon>Pentapetalae</taxon>
        <taxon>asterids</taxon>
        <taxon>lamiids</taxon>
        <taxon>Solanales</taxon>
        <taxon>Solanaceae</taxon>
        <taxon>Solanoideae</taxon>
        <taxon>Solaneae</taxon>
        <taxon>Solanum</taxon>
    </lineage>
</organism>
<evidence type="ECO:0000313" key="2">
    <source>
        <dbReference type="EMBL" id="KAH0775712.1"/>
    </source>
</evidence>
<evidence type="ECO:0000256" key="1">
    <source>
        <dbReference type="SAM" id="MobiDB-lite"/>
    </source>
</evidence>
<comment type="caution">
    <text evidence="2">The sequence shown here is derived from an EMBL/GenBank/DDBJ whole genome shotgun (WGS) entry which is preliminary data.</text>
</comment>
<reference evidence="2 3" key="1">
    <citation type="journal article" date="2021" name="bioRxiv">
        <title>Chromosome-scale and haplotype-resolved genome assembly of a tetraploid potato cultivar.</title>
        <authorList>
            <person name="Sun H."/>
            <person name="Jiao W.-B."/>
            <person name="Krause K."/>
            <person name="Campoy J.A."/>
            <person name="Goel M."/>
            <person name="Folz-Donahue K."/>
            <person name="Kukat C."/>
            <person name="Huettel B."/>
            <person name="Schneeberger K."/>
        </authorList>
    </citation>
    <scope>NUCLEOTIDE SEQUENCE [LARGE SCALE GENOMIC DNA]</scope>
    <source>
        <strain evidence="2">SolTubOtavaFocal</strain>
        <tissue evidence="2">Leaves</tissue>
    </source>
</reference>
<dbReference type="Proteomes" id="UP000826656">
    <property type="component" value="Unassembled WGS sequence"/>
</dbReference>
<gene>
    <name evidence="2" type="ORF">KY290_007123</name>
</gene>
<sequence length="100" mass="11504">MAILMIAGALATKGNEIEVWELFRGRLVNKLSRLVFLSQVLFHLSEHNPEKSPCFNTGQQKDSSSKEKERQLHKLLKAIYDLNELPNRKLIQVYPDGKLE</sequence>
<dbReference type="EMBL" id="JAIVGD010000003">
    <property type="protein sequence ID" value="KAH0775712.1"/>
    <property type="molecule type" value="Genomic_DNA"/>
</dbReference>
<evidence type="ECO:0000313" key="3">
    <source>
        <dbReference type="Proteomes" id="UP000826656"/>
    </source>
</evidence>
<name>A0ABQ7W7A3_SOLTU</name>
<proteinExistence type="predicted"/>